<dbReference type="HAMAP" id="MF_00203">
    <property type="entry name" value="UvrC"/>
    <property type="match status" value="1"/>
</dbReference>
<dbReference type="Gene3D" id="1.10.150.20">
    <property type="entry name" value="5' to 3' exonuclease, C-terminal subdomain"/>
    <property type="match status" value="1"/>
</dbReference>
<dbReference type="PANTHER" id="PTHR30562:SF1">
    <property type="entry name" value="UVRABC SYSTEM PROTEIN C"/>
    <property type="match status" value="1"/>
</dbReference>
<dbReference type="InterPro" id="IPR050066">
    <property type="entry name" value="UvrABC_protein_C"/>
</dbReference>
<dbReference type="InterPro" id="IPR035901">
    <property type="entry name" value="GIY-YIG_endonuc_sf"/>
</dbReference>
<keyword evidence="1 7" id="KW-0963">Cytoplasm</keyword>
<dbReference type="CDD" id="cd10434">
    <property type="entry name" value="GIY-YIG_UvrC_Cho"/>
    <property type="match status" value="1"/>
</dbReference>
<reference evidence="11 12" key="1">
    <citation type="journal article" date="2014" name="BMC Genomics">
        <title>Comparison of environmental and isolate Sulfobacillus genomes reveals diverse carbon, sulfur, nitrogen, and hydrogen metabolisms.</title>
        <authorList>
            <person name="Justice N.B."/>
            <person name="Norman A."/>
            <person name="Brown C.T."/>
            <person name="Singh A."/>
            <person name="Thomas B.C."/>
            <person name="Banfield J.F."/>
        </authorList>
    </citation>
    <scope>NUCLEOTIDE SEQUENCE [LARGE SCALE GENOMIC DNA]</scope>
    <source>
        <strain evidence="11">AMDSBA1</strain>
    </source>
</reference>
<dbReference type="PANTHER" id="PTHR30562">
    <property type="entry name" value="UVRC/OXIDOREDUCTASE"/>
    <property type="match status" value="1"/>
</dbReference>
<dbReference type="SUPFAM" id="SSF82771">
    <property type="entry name" value="GIY-YIG endonuclease"/>
    <property type="match status" value="1"/>
</dbReference>
<keyword evidence="5 7" id="KW-0234">DNA repair</keyword>
<dbReference type="SMART" id="SM00465">
    <property type="entry name" value="GIYc"/>
    <property type="match status" value="1"/>
</dbReference>
<dbReference type="GO" id="GO:0009432">
    <property type="term" value="P:SOS response"/>
    <property type="evidence" value="ECO:0007669"/>
    <property type="project" value="UniProtKB-UniRule"/>
</dbReference>
<accession>A0A2T2WYJ6</accession>
<protein>
    <recommendedName>
        <fullName evidence="7">UvrABC system protein C</fullName>
        <shortName evidence="7">Protein UvrC</shortName>
    </recommendedName>
    <alternativeName>
        <fullName evidence="7">Excinuclease ABC subunit C</fullName>
    </alternativeName>
</protein>
<keyword evidence="6 7" id="KW-0742">SOS response</keyword>
<dbReference type="NCBIfam" id="NF001824">
    <property type="entry name" value="PRK00558.1-5"/>
    <property type="match status" value="1"/>
</dbReference>
<dbReference type="SUPFAM" id="SSF47781">
    <property type="entry name" value="RuvA domain 2-like"/>
    <property type="match status" value="1"/>
</dbReference>
<evidence type="ECO:0000256" key="7">
    <source>
        <dbReference type="HAMAP-Rule" id="MF_00203"/>
    </source>
</evidence>
<feature type="domain" description="UvrC family homology region profile" evidence="10">
    <location>
        <begin position="257"/>
        <end position="492"/>
    </location>
</feature>
<dbReference type="Proteomes" id="UP000242699">
    <property type="component" value="Unassembled WGS sequence"/>
</dbReference>
<feature type="domain" description="UVR" evidence="8">
    <location>
        <begin position="205"/>
        <end position="240"/>
    </location>
</feature>
<comment type="caution">
    <text evidence="11">The sequence shown here is derived from an EMBL/GenBank/DDBJ whole genome shotgun (WGS) entry which is preliminary data.</text>
</comment>
<keyword evidence="4 7" id="KW-0267">Excision nuclease</keyword>
<evidence type="ECO:0000256" key="3">
    <source>
        <dbReference type="ARBA" id="ARBA00022769"/>
    </source>
</evidence>
<dbReference type="Gene3D" id="3.30.420.340">
    <property type="entry name" value="UvrC, RNAse H endonuclease domain"/>
    <property type="match status" value="1"/>
</dbReference>
<dbReference type="InterPro" id="IPR010994">
    <property type="entry name" value="RuvA_2-like"/>
</dbReference>
<comment type="function">
    <text evidence="7">The UvrABC repair system catalyzes the recognition and processing of DNA lesions. UvrC both incises the 5' and 3' sides of the lesion. The N-terminal half is responsible for the 3' incision and the C-terminal half is responsible for the 5' incision.</text>
</comment>
<dbReference type="Pfam" id="PF01541">
    <property type="entry name" value="GIY-YIG"/>
    <property type="match status" value="1"/>
</dbReference>
<dbReference type="SUPFAM" id="SSF46600">
    <property type="entry name" value="C-terminal UvrC-binding domain of UvrB"/>
    <property type="match status" value="1"/>
</dbReference>
<dbReference type="PROSITE" id="PS50151">
    <property type="entry name" value="UVR"/>
    <property type="match status" value="1"/>
</dbReference>
<feature type="domain" description="GIY-YIG" evidence="9">
    <location>
        <begin position="16"/>
        <end position="95"/>
    </location>
</feature>
<dbReference type="EMBL" id="PXYT01000027">
    <property type="protein sequence ID" value="PSR27320.1"/>
    <property type="molecule type" value="Genomic_DNA"/>
</dbReference>
<evidence type="ECO:0000313" key="11">
    <source>
        <dbReference type="EMBL" id="PSR27320.1"/>
    </source>
</evidence>
<dbReference type="GO" id="GO:0003677">
    <property type="term" value="F:DNA binding"/>
    <property type="evidence" value="ECO:0007669"/>
    <property type="project" value="UniProtKB-UniRule"/>
</dbReference>
<dbReference type="Gene3D" id="3.40.1440.10">
    <property type="entry name" value="GIY-YIG endonuclease"/>
    <property type="match status" value="1"/>
</dbReference>
<dbReference type="InterPro" id="IPR000305">
    <property type="entry name" value="GIY-YIG_endonuc"/>
</dbReference>
<dbReference type="FunFam" id="3.40.1440.10:FF:000001">
    <property type="entry name" value="UvrABC system protein C"/>
    <property type="match status" value="1"/>
</dbReference>
<evidence type="ECO:0000256" key="4">
    <source>
        <dbReference type="ARBA" id="ARBA00022881"/>
    </source>
</evidence>
<evidence type="ECO:0000313" key="12">
    <source>
        <dbReference type="Proteomes" id="UP000242699"/>
    </source>
</evidence>
<keyword evidence="2 7" id="KW-0227">DNA damage</keyword>
<dbReference type="InterPro" id="IPR001162">
    <property type="entry name" value="UvrC_RNase_H_dom"/>
</dbReference>
<comment type="similarity">
    <text evidence="7">Belongs to the UvrC family.</text>
</comment>
<dbReference type="Pfam" id="PF02151">
    <property type="entry name" value="UVR"/>
    <property type="match status" value="1"/>
</dbReference>
<dbReference type="InterPro" id="IPR004791">
    <property type="entry name" value="UvrC"/>
</dbReference>
<dbReference type="GO" id="GO:0009381">
    <property type="term" value="F:excinuclease ABC activity"/>
    <property type="evidence" value="ECO:0007669"/>
    <property type="project" value="UniProtKB-UniRule"/>
</dbReference>
<evidence type="ECO:0000259" key="9">
    <source>
        <dbReference type="PROSITE" id="PS50164"/>
    </source>
</evidence>
<dbReference type="GO" id="GO:0006289">
    <property type="term" value="P:nucleotide-excision repair"/>
    <property type="evidence" value="ECO:0007669"/>
    <property type="project" value="UniProtKB-UniRule"/>
</dbReference>
<evidence type="ECO:0000256" key="5">
    <source>
        <dbReference type="ARBA" id="ARBA00023204"/>
    </source>
</evidence>
<evidence type="ECO:0000259" key="8">
    <source>
        <dbReference type="PROSITE" id="PS50151"/>
    </source>
</evidence>
<dbReference type="Pfam" id="PF08459">
    <property type="entry name" value="UvrC_RNaseH_dom"/>
    <property type="match status" value="1"/>
</dbReference>
<organism evidence="11 12">
    <name type="scientific">Sulfobacillus benefaciens</name>
    <dbReference type="NCBI Taxonomy" id="453960"/>
    <lineage>
        <taxon>Bacteria</taxon>
        <taxon>Bacillati</taxon>
        <taxon>Bacillota</taxon>
        <taxon>Clostridia</taxon>
        <taxon>Eubacteriales</taxon>
        <taxon>Clostridiales Family XVII. Incertae Sedis</taxon>
        <taxon>Sulfobacillus</taxon>
    </lineage>
</organism>
<dbReference type="PROSITE" id="PS50165">
    <property type="entry name" value="UVRC"/>
    <property type="match status" value="1"/>
</dbReference>
<keyword evidence="3 7" id="KW-0228">DNA excision</keyword>
<dbReference type="InterPro" id="IPR038476">
    <property type="entry name" value="UvrC_RNase_H_dom_sf"/>
</dbReference>
<gene>
    <name evidence="7" type="primary">uvrC</name>
    <name evidence="11" type="ORF">C7B43_12050</name>
</gene>
<dbReference type="GO" id="GO:0009380">
    <property type="term" value="C:excinuclease repair complex"/>
    <property type="evidence" value="ECO:0007669"/>
    <property type="project" value="InterPro"/>
</dbReference>
<dbReference type="Pfam" id="PF22920">
    <property type="entry name" value="UvrC_RNaseH"/>
    <property type="match status" value="1"/>
</dbReference>
<dbReference type="InterPro" id="IPR047296">
    <property type="entry name" value="GIY-YIG_UvrC_Cho"/>
</dbReference>
<comment type="subunit">
    <text evidence="7">Interacts with UvrB in an incision complex.</text>
</comment>
<dbReference type="Gene3D" id="4.10.860.10">
    <property type="entry name" value="UVR domain"/>
    <property type="match status" value="1"/>
</dbReference>
<dbReference type="Pfam" id="PF14520">
    <property type="entry name" value="HHH_5"/>
    <property type="match status" value="1"/>
</dbReference>
<name>A0A2T2WYJ6_9FIRM</name>
<evidence type="ECO:0000256" key="1">
    <source>
        <dbReference type="ARBA" id="ARBA00022490"/>
    </source>
</evidence>
<dbReference type="InterPro" id="IPR036876">
    <property type="entry name" value="UVR_dom_sf"/>
</dbReference>
<dbReference type="InterPro" id="IPR001943">
    <property type="entry name" value="UVR_dom"/>
</dbReference>
<proteinExistence type="inferred from homology"/>
<dbReference type="AlphaFoldDB" id="A0A2T2WYJ6"/>
<comment type="subcellular location">
    <subcellularLocation>
        <location evidence="7">Cytoplasm</location>
    </subcellularLocation>
</comment>
<sequence length="644" mass="73727">MALSENLDEKRQLLPDKPGVYLMKDGKGEIIYVGKAVNLKNRVRSYFQDANRLLPKVAAMMRHVQDFEIITTDTEVEALILEATLIKKHRPHYNIRLKDDKAYPYIRLTWEEDFPRILISRRPDIAGSRYFGPYTRAQSVHETIRLLRHIFPIRNCTNQKFKNAARPCLEYHIKRCPGPCQGLIDKGSYREMMKTVELFLEGKVDVVEKTLVAELNQAAEAMEFEKAAKLRDQVMAVREITAQQKVSADAGRNLDAISWALGESDAYLQVFMVRDGRLIGRESFTLTGMDGSDESDLAHAFLMQYYDRTRDIPQEILIDRLPPDGGQISEWLREKRGGKVELKVPIRGEKQRLLAMVRQNAVIARDEALRRMEIKERDKERALLEIQQTLGLDGFPYRMECYDISNTQGTESVASMVVFTDGRPDKSQYRRFKIQTVEGPNDFLSMKEVIDRRFRHQAEDAKQLGKGHFAKTPDLVIIDGGRGQLGYAYQAMQDLHVETIPVFGLAKQHEWLFEPERAEPIILDRDSAALKLLMHLRDEAHRFAITYHRKLRTKRNLASILDDIDGIGPTRKKVLRQTYGDLSSIRQASVEELARLPKMTRASAEAVKGYLDEYFNRIEGDAGSLGRRNAGAEVESQTEKVGDG</sequence>
<dbReference type="GO" id="GO:0005737">
    <property type="term" value="C:cytoplasm"/>
    <property type="evidence" value="ECO:0007669"/>
    <property type="project" value="UniProtKB-SubCell"/>
</dbReference>
<evidence type="ECO:0000259" key="10">
    <source>
        <dbReference type="PROSITE" id="PS50165"/>
    </source>
</evidence>
<dbReference type="NCBIfam" id="TIGR00194">
    <property type="entry name" value="uvrC"/>
    <property type="match status" value="1"/>
</dbReference>
<evidence type="ECO:0000256" key="2">
    <source>
        <dbReference type="ARBA" id="ARBA00022763"/>
    </source>
</evidence>
<evidence type="ECO:0000256" key="6">
    <source>
        <dbReference type="ARBA" id="ARBA00023236"/>
    </source>
</evidence>
<dbReference type="PROSITE" id="PS50164">
    <property type="entry name" value="GIY_YIG"/>
    <property type="match status" value="1"/>
</dbReference>